<protein>
    <submittedName>
        <fullName evidence="2">Uncharacterized protein</fullName>
    </submittedName>
</protein>
<name>A0A6A4GGK9_9AGAR</name>
<reference evidence="2" key="1">
    <citation type="journal article" date="2019" name="Environ. Microbiol.">
        <title>Fungal ecological strategies reflected in gene transcription - a case study of two litter decomposers.</title>
        <authorList>
            <person name="Barbi F."/>
            <person name="Kohler A."/>
            <person name="Barry K."/>
            <person name="Baskaran P."/>
            <person name="Daum C."/>
            <person name="Fauchery L."/>
            <person name="Ihrmark K."/>
            <person name="Kuo A."/>
            <person name="LaButti K."/>
            <person name="Lipzen A."/>
            <person name="Morin E."/>
            <person name="Grigoriev I.V."/>
            <person name="Henrissat B."/>
            <person name="Lindahl B."/>
            <person name="Martin F."/>
        </authorList>
    </citation>
    <scope>NUCLEOTIDE SEQUENCE</scope>
    <source>
        <strain evidence="2">JB14</strain>
    </source>
</reference>
<evidence type="ECO:0000313" key="2">
    <source>
        <dbReference type="EMBL" id="KAE9384732.1"/>
    </source>
</evidence>
<gene>
    <name evidence="2" type="ORF">BT96DRAFT_929144</name>
</gene>
<evidence type="ECO:0000313" key="3">
    <source>
        <dbReference type="Proteomes" id="UP000799118"/>
    </source>
</evidence>
<dbReference type="AlphaFoldDB" id="A0A6A4GGK9"/>
<dbReference type="Proteomes" id="UP000799118">
    <property type="component" value="Unassembled WGS sequence"/>
</dbReference>
<dbReference type="EMBL" id="ML770090">
    <property type="protein sequence ID" value="KAE9384732.1"/>
    <property type="molecule type" value="Genomic_DNA"/>
</dbReference>
<proteinExistence type="predicted"/>
<feature type="region of interest" description="Disordered" evidence="1">
    <location>
        <begin position="41"/>
        <end position="78"/>
    </location>
</feature>
<accession>A0A6A4GGK9</accession>
<keyword evidence="3" id="KW-1185">Reference proteome</keyword>
<feature type="non-terminal residue" evidence="2">
    <location>
        <position position="1"/>
    </location>
</feature>
<sequence>VVRPTEGHFAAMTTGESMSVVCSLITHIHFTWRSCNLLHSKKNKQRQPREPYAKMIQPTMCRTGKKEGRIGQTATHVL</sequence>
<evidence type="ECO:0000256" key="1">
    <source>
        <dbReference type="SAM" id="MobiDB-lite"/>
    </source>
</evidence>
<organism evidence="2 3">
    <name type="scientific">Gymnopus androsaceus JB14</name>
    <dbReference type="NCBI Taxonomy" id="1447944"/>
    <lineage>
        <taxon>Eukaryota</taxon>
        <taxon>Fungi</taxon>
        <taxon>Dikarya</taxon>
        <taxon>Basidiomycota</taxon>
        <taxon>Agaricomycotina</taxon>
        <taxon>Agaricomycetes</taxon>
        <taxon>Agaricomycetidae</taxon>
        <taxon>Agaricales</taxon>
        <taxon>Marasmiineae</taxon>
        <taxon>Omphalotaceae</taxon>
        <taxon>Gymnopus</taxon>
    </lineage>
</organism>